<keyword evidence="3" id="KW-0418">Kinase</keyword>
<evidence type="ECO:0000313" key="4">
    <source>
        <dbReference type="Proteomes" id="UP000070188"/>
    </source>
</evidence>
<dbReference type="Proteomes" id="UP000070188">
    <property type="component" value="Unassembled WGS sequence"/>
</dbReference>
<dbReference type="InterPro" id="IPR059106">
    <property type="entry name" value="WHD_MalT"/>
</dbReference>
<dbReference type="InterPro" id="IPR000792">
    <property type="entry name" value="Tscrpt_reg_LuxR_C"/>
</dbReference>
<dbReference type="InterPro" id="IPR027417">
    <property type="entry name" value="P-loop_NTPase"/>
</dbReference>
<keyword evidence="3" id="KW-0808">Transferase</keyword>
<dbReference type="RefSeq" id="WP_171843022.1">
    <property type="nucleotide sequence ID" value="NZ_LAXD01000001.1"/>
</dbReference>
<feature type="region of interest" description="Disordered" evidence="1">
    <location>
        <begin position="852"/>
        <end position="890"/>
    </location>
</feature>
<dbReference type="GO" id="GO:0016301">
    <property type="term" value="F:kinase activity"/>
    <property type="evidence" value="ECO:0007669"/>
    <property type="project" value="UniProtKB-KW"/>
</dbReference>
<protein>
    <submittedName>
        <fullName evidence="3">Putative serine/threonine-protein kinase</fullName>
    </submittedName>
</protein>
<proteinExistence type="predicted"/>
<dbReference type="Gene3D" id="1.25.40.10">
    <property type="entry name" value="Tetratricopeptide repeat domain"/>
    <property type="match status" value="1"/>
</dbReference>
<name>A0A132MTB7_9ACTN</name>
<evidence type="ECO:0000256" key="1">
    <source>
        <dbReference type="SAM" id="MobiDB-lite"/>
    </source>
</evidence>
<dbReference type="InterPro" id="IPR036388">
    <property type="entry name" value="WH-like_DNA-bd_sf"/>
</dbReference>
<evidence type="ECO:0000313" key="3">
    <source>
        <dbReference type="EMBL" id="KWX01044.1"/>
    </source>
</evidence>
<dbReference type="PROSITE" id="PS50043">
    <property type="entry name" value="HTH_LUXR_2"/>
    <property type="match status" value="1"/>
</dbReference>
<dbReference type="Pfam" id="PF25873">
    <property type="entry name" value="WHD_MalT"/>
    <property type="match status" value="1"/>
</dbReference>
<dbReference type="STRING" id="1469144.LI90_2072"/>
<dbReference type="EMBL" id="LAXD01000001">
    <property type="protein sequence ID" value="KWX01044.1"/>
    <property type="molecule type" value="Genomic_DNA"/>
</dbReference>
<dbReference type="SUPFAM" id="SSF52540">
    <property type="entry name" value="P-loop containing nucleoside triphosphate hydrolases"/>
    <property type="match status" value="1"/>
</dbReference>
<comment type="caution">
    <text evidence="3">The sequence shown here is derived from an EMBL/GenBank/DDBJ whole genome shotgun (WGS) entry which is preliminary data.</text>
</comment>
<dbReference type="InterPro" id="IPR041617">
    <property type="entry name" value="TPR_MalT"/>
</dbReference>
<accession>A0A132MTB7</accession>
<feature type="domain" description="HTH luxR-type" evidence="2">
    <location>
        <begin position="890"/>
        <end position="927"/>
    </location>
</feature>
<reference evidence="4" key="1">
    <citation type="submission" date="2015-04" db="EMBL/GenBank/DDBJ databases">
        <title>Physiological reanalysis, assessment of diazotrophy, and genome sequences of multiple isolates of Streptomyces thermoautotrophicus.</title>
        <authorList>
            <person name="MacKellar D.C."/>
            <person name="Lieber L."/>
            <person name="Norman J."/>
            <person name="Bolger A."/>
            <person name="Tobin C."/>
            <person name="Murray J.W."/>
            <person name="Chang R."/>
            <person name="Ford T."/>
            <person name="Nguyen P.Q."/>
            <person name="Woodward J."/>
            <person name="Permingeat H."/>
            <person name="Joshi N.S."/>
            <person name="Silver P.A."/>
            <person name="Usadel B."/>
            <person name="Rutherford A.W."/>
            <person name="Friesen M."/>
            <person name="Prell J."/>
        </authorList>
    </citation>
    <scope>NUCLEOTIDE SEQUENCE [LARGE SCALE GENOMIC DNA]</scope>
    <source>
        <strain evidence="4">H1</strain>
    </source>
</reference>
<dbReference type="GO" id="GO:0006355">
    <property type="term" value="P:regulation of DNA-templated transcription"/>
    <property type="evidence" value="ECO:0007669"/>
    <property type="project" value="InterPro"/>
</dbReference>
<dbReference type="PATRIC" id="fig|1469144.10.peg.2247"/>
<dbReference type="Pfam" id="PF13191">
    <property type="entry name" value="AAA_16"/>
    <property type="match status" value="1"/>
</dbReference>
<dbReference type="SUPFAM" id="SSF46894">
    <property type="entry name" value="C-terminal effector domain of the bipartite response regulators"/>
    <property type="match status" value="1"/>
</dbReference>
<evidence type="ECO:0000259" key="2">
    <source>
        <dbReference type="PROSITE" id="PS50043"/>
    </source>
</evidence>
<dbReference type="GO" id="GO:0003677">
    <property type="term" value="F:DNA binding"/>
    <property type="evidence" value="ECO:0007669"/>
    <property type="project" value="InterPro"/>
</dbReference>
<dbReference type="AlphaFoldDB" id="A0A132MTB7"/>
<dbReference type="SUPFAM" id="SSF48452">
    <property type="entry name" value="TPR-like"/>
    <property type="match status" value="1"/>
</dbReference>
<dbReference type="InterPro" id="IPR016032">
    <property type="entry name" value="Sig_transdc_resp-reg_C-effctor"/>
</dbReference>
<keyword evidence="4" id="KW-1185">Reference proteome</keyword>
<dbReference type="InterPro" id="IPR041664">
    <property type="entry name" value="AAA_16"/>
</dbReference>
<dbReference type="Pfam" id="PF17874">
    <property type="entry name" value="TPR_MalT"/>
    <property type="match status" value="1"/>
</dbReference>
<gene>
    <name evidence="3" type="ORF">LI90_2072</name>
</gene>
<sequence length="927" mass="100856">MTVDPTSAITKYRPPPPAGNLVVRSRLIDVLRAGQGRRLVLIHAPAGFGKTTLAAQWRDELTAQGVAVAWLAMDRDDNNAVWFLAHLIESIRRVQPNLVGELGEILEENADQAERYVLAALVNAIDASGRDLVIVVDDWHRVTDGRTLAAMDFLLDIASTHLQLIVTSRTRSGLPLARLRVRDQLVEIDSGALRFDDSESQTLLVDINGLELAEADVAHLRDTTDGWVAALKLVSLSLRGRADPGELVGRLSGRHHSISEYLAENVLDTLDPDILHFLLTTSVTERLCGGLASALSGVERGQAMLELVEANDLFLRPLDEEQEWFRYHHLFADFLRRRLERDHPTWVAGLHLTASQWFAENNLISEAVDHALLAGDVERAVDLVEEHAMHLVEHSQMATLLRLLEKLPAGPVTTRPGLQIAIAWANCLLHRSAAAQDALDHVRAALAVAGVTSADQRERGSDDGAERVREDLLVEASVVQGCIDIYADRIDRAEELVAPCFVRPDSLRPWVVVVAANIATYSDIHQFDFEAALARQRWARRYHGHTAGPFSGVYGHCFAGIAAGEQLDLAAAERHFRAALDLARRSAGRHSHAARLAGALLGDLLYQRGELSEAERLLDESHELGAESGVVDFMLATYTTLARIKALRGNLPAARALLDEGAEAAADLRLERLAAGVNLARVELGLMTLDELAAVAEARVPEREQRGGRAFADGIAVVTRELTEIAAVRAAHLLAPDRAGPAADEGRRVAALVAEMERAGRAKAALQARILLVACLVQAGETERAQDEFLPVLARCAELGLIRPLLDGGPEITALVATLRENQRLGRLSPGAVPREFLSRLLVTDREAREAAGRRAAARDTTGPAKEVHGGTTSGATLAERSADQSPCARVRAEDPLSAREWEILKLLDRGCSNREIARDLGLKAVT</sequence>
<organism evidence="3 4">
    <name type="scientific">Carbonactinospora thermoautotrophica</name>
    <dbReference type="NCBI Taxonomy" id="1469144"/>
    <lineage>
        <taxon>Bacteria</taxon>
        <taxon>Bacillati</taxon>
        <taxon>Actinomycetota</taxon>
        <taxon>Actinomycetes</taxon>
        <taxon>Kitasatosporales</taxon>
        <taxon>Carbonactinosporaceae</taxon>
        <taxon>Carbonactinospora</taxon>
    </lineage>
</organism>
<dbReference type="Gene3D" id="1.10.10.10">
    <property type="entry name" value="Winged helix-like DNA-binding domain superfamily/Winged helix DNA-binding domain"/>
    <property type="match status" value="1"/>
</dbReference>
<dbReference type="Pfam" id="PF00196">
    <property type="entry name" value="GerE"/>
    <property type="match status" value="1"/>
</dbReference>
<dbReference type="Gene3D" id="3.40.50.300">
    <property type="entry name" value="P-loop containing nucleotide triphosphate hydrolases"/>
    <property type="match status" value="1"/>
</dbReference>
<dbReference type="InterPro" id="IPR011990">
    <property type="entry name" value="TPR-like_helical_dom_sf"/>
</dbReference>